<name>A0A3A3FUM9_9BURK</name>
<dbReference type="Pfam" id="PF18906">
    <property type="entry name" value="Phage_tube_2"/>
    <property type="match status" value="1"/>
</dbReference>
<proteinExistence type="predicted"/>
<dbReference type="InterPro" id="IPR044000">
    <property type="entry name" value="Phage_tube_2"/>
</dbReference>
<organism evidence="1 2">
    <name type="scientific">Noviherbaspirillum saxi</name>
    <dbReference type="NCBI Taxonomy" id="2320863"/>
    <lineage>
        <taxon>Bacteria</taxon>
        <taxon>Pseudomonadati</taxon>
        <taxon>Pseudomonadota</taxon>
        <taxon>Betaproteobacteria</taxon>
        <taxon>Burkholderiales</taxon>
        <taxon>Oxalobacteraceae</taxon>
        <taxon>Noviherbaspirillum</taxon>
    </lineage>
</organism>
<comment type="caution">
    <text evidence="1">The sequence shown here is derived from an EMBL/GenBank/DDBJ whole genome shotgun (WGS) entry which is preliminary data.</text>
</comment>
<dbReference type="Proteomes" id="UP000265955">
    <property type="component" value="Unassembled WGS sequence"/>
</dbReference>
<reference evidence="2" key="1">
    <citation type="submission" date="2018-09" db="EMBL/GenBank/DDBJ databases">
        <authorList>
            <person name="Zhu H."/>
        </authorList>
    </citation>
    <scope>NUCLEOTIDE SEQUENCE [LARGE SCALE GENOMIC DNA]</scope>
    <source>
        <strain evidence="2">K1R23-30</strain>
    </source>
</reference>
<evidence type="ECO:0000313" key="2">
    <source>
        <dbReference type="Proteomes" id="UP000265955"/>
    </source>
</evidence>
<sequence length="311" mass="33195">MTAKLMKQALLLVKIQPVAGTDSNPTAALNAILCKGVTPQPVVANFAERDNVRPYFGQNGKVLTDVHSESEFEVELAGAGAAGTAPKWGPLIRACGFAETITVGTDVKYNPITANQEMVTGYYFIDGLRFKMLDCKANGQVTMNAKGIPMLKFKLTGLYSPVTDTPIPAGTDYSGFTEPVAVNNLNTPTWSLHGYAGAVESLSFDFGNDVIYRNLIGREGVSIRDRKITGSISMELPSVAAKDWFATVIANTKNALQIVHGTVAGNIVQIDAPKVQLTDPQISDSEGIAMLGTNLSLEPNTGNDDIIITVK</sequence>
<dbReference type="AlphaFoldDB" id="A0A3A3FUM9"/>
<protein>
    <submittedName>
        <fullName evidence="1">Uncharacterized protein</fullName>
    </submittedName>
</protein>
<accession>A0A3A3FUM9</accession>
<evidence type="ECO:0000313" key="1">
    <source>
        <dbReference type="EMBL" id="RJF99014.1"/>
    </source>
</evidence>
<gene>
    <name evidence="1" type="ORF">D3871_11215</name>
</gene>
<keyword evidence="2" id="KW-1185">Reference proteome</keyword>
<dbReference type="OrthoDB" id="6147138at2"/>
<dbReference type="EMBL" id="QYUO01000001">
    <property type="protein sequence ID" value="RJF99014.1"/>
    <property type="molecule type" value="Genomic_DNA"/>
</dbReference>
<dbReference type="RefSeq" id="WP_119768960.1">
    <property type="nucleotide sequence ID" value="NZ_QYUO01000001.1"/>
</dbReference>